<dbReference type="EMBL" id="CP159218">
    <property type="protein sequence ID" value="XCG65481.1"/>
    <property type="molecule type" value="Genomic_DNA"/>
</dbReference>
<keyword evidence="7" id="KW-0255">Endonuclease</keyword>
<dbReference type="RefSeq" id="WP_353651086.1">
    <property type="nucleotide sequence ID" value="NZ_CP159218.1"/>
</dbReference>
<evidence type="ECO:0000259" key="8">
    <source>
        <dbReference type="Pfam" id="PF00149"/>
    </source>
</evidence>
<dbReference type="GO" id="GO:0008408">
    <property type="term" value="F:3'-5' exonuclease activity"/>
    <property type="evidence" value="ECO:0007669"/>
    <property type="project" value="InterPro"/>
</dbReference>
<dbReference type="GO" id="GO:0006260">
    <property type="term" value="P:DNA replication"/>
    <property type="evidence" value="ECO:0007669"/>
    <property type="project" value="UniProtKB-KW"/>
</dbReference>
<dbReference type="InterPro" id="IPR050535">
    <property type="entry name" value="DNA_Repair-Maintenance_Comp"/>
</dbReference>
<reference evidence="10" key="1">
    <citation type="submission" date="2024-05" db="EMBL/GenBank/DDBJ databases">
        <authorList>
            <person name="Cai S.Y."/>
            <person name="Jin L.M."/>
            <person name="Li H.R."/>
        </authorList>
    </citation>
    <scope>NUCLEOTIDE SEQUENCE</scope>
    <source>
        <strain evidence="10">A5-74</strain>
    </source>
</reference>
<evidence type="ECO:0000256" key="4">
    <source>
        <dbReference type="ARBA" id="ARBA00022722"/>
    </source>
</evidence>
<dbReference type="InterPro" id="IPR041796">
    <property type="entry name" value="Mre11_N"/>
</dbReference>
<gene>
    <name evidence="7" type="primary">sbcD</name>
    <name evidence="10" type="ORF">ABLG96_09470</name>
</gene>
<dbReference type="NCBIfam" id="TIGR00619">
    <property type="entry name" value="sbcd"/>
    <property type="match status" value="1"/>
</dbReference>
<keyword evidence="7" id="KW-0235">DNA replication</keyword>
<organism evidence="10">
    <name type="scientific">Nakamurella sp. A5-74</name>
    <dbReference type="NCBI Taxonomy" id="3158264"/>
    <lineage>
        <taxon>Bacteria</taxon>
        <taxon>Bacillati</taxon>
        <taxon>Actinomycetota</taxon>
        <taxon>Actinomycetes</taxon>
        <taxon>Nakamurellales</taxon>
        <taxon>Nakamurellaceae</taxon>
        <taxon>Nakamurella</taxon>
    </lineage>
</organism>
<comment type="function">
    <text evidence="7">SbcCD cleaves DNA hairpin structures. These structures can inhibit DNA replication and are intermediates in certain DNA recombination reactions. The complex acts as a 3'-&gt;5' double strand exonuclease that can open hairpins. It also has a 5' single-strand endonuclease activity.</text>
</comment>
<dbReference type="AlphaFoldDB" id="A0AAU8DVR3"/>
<evidence type="ECO:0000256" key="1">
    <source>
        <dbReference type="ARBA" id="ARBA00010555"/>
    </source>
</evidence>
<evidence type="ECO:0000256" key="6">
    <source>
        <dbReference type="ARBA" id="ARBA00022839"/>
    </source>
</evidence>
<evidence type="ECO:0000313" key="10">
    <source>
        <dbReference type="EMBL" id="XCG65481.1"/>
    </source>
</evidence>
<dbReference type="InterPro" id="IPR029052">
    <property type="entry name" value="Metallo-depent_PP-like"/>
</dbReference>
<dbReference type="InterPro" id="IPR004593">
    <property type="entry name" value="SbcD"/>
</dbReference>
<evidence type="ECO:0000259" key="9">
    <source>
        <dbReference type="Pfam" id="PF12320"/>
    </source>
</evidence>
<keyword evidence="6 7" id="KW-0269">Exonuclease</keyword>
<dbReference type="SUPFAM" id="SSF56300">
    <property type="entry name" value="Metallo-dependent phosphatases"/>
    <property type="match status" value="1"/>
</dbReference>
<sequence>MRVLHTSDWHVGRTFHGVDLLSDQRTVLQAIAALVQEHRVDVVVIAGDLYDRAVPSAEAISVLTGAFAAIRAAGAVIVASSGNHDSAPRLGAFREFLDAGGLHLRTDVRAVGTPIVLHDEHGPVIFHAIPYLDPEMVRGPWELTGRLRHEEILTAAMQRIRGDLDARPGCRSVVLAHAFVTGAVPGGSERSIAVGGVESVSAEIFDGVGYVALGHLHGRQRIADHIRYSGSPLPFSFGEAGHHKGVLIVDIDGAGSIDVTPVDLPVPRPLAEISGTLEQLLSGHDELAEHYLSVTLTDPVRPLESMRRVRSRFPHAVTLSWQPPVGSVDDDAAPTRPGANDHELVEEFLLVCRGAGADPVESAIIDRALAAALQDADR</sequence>
<protein>
    <recommendedName>
        <fullName evidence="3 7">Nuclease SbcCD subunit D</fullName>
    </recommendedName>
</protein>
<evidence type="ECO:0000256" key="3">
    <source>
        <dbReference type="ARBA" id="ARBA00013365"/>
    </source>
</evidence>
<dbReference type="InterPro" id="IPR004843">
    <property type="entry name" value="Calcineurin-like_PHP"/>
</dbReference>
<proteinExistence type="inferred from homology"/>
<dbReference type="Gene3D" id="3.60.21.10">
    <property type="match status" value="1"/>
</dbReference>
<feature type="domain" description="Nuclease SbcCD subunit D C-terminal" evidence="9">
    <location>
        <begin position="267"/>
        <end position="317"/>
    </location>
</feature>
<name>A0AAU8DVR3_9ACTN</name>
<dbReference type="Pfam" id="PF12320">
    <property type="entry name" value="SbcD_C"/>
    <property type="match status" value="1"/>
</dbReference>
<dbReference type="PANTHER" id="PTHR30337">
    <property type="entry name" value="COMPONENT OF ATP-DEPENDENT DSDNA EXONUCLEASE"/>
    <property type="match status" value="1"/>
</dbReference>
<accession>A0AAU8DVR3</accession>
<dbReference type="PANTHER" id="PTHR30337:SF0">
    <property type="entry name" value="NUCLEASE SBCCD SUBUNIT D"/>
    <property type="match status" value="1"/>
</dbReference>
<dbReference type="CDD" id="cd00840">
    <property type="entry name" value="MPP_Mre11_N"/>
    <property type="match status" value="1"/>
</dbReference>
<dbReference type="GO" id="GO:0006310">
    <property type="term" value="P:DNA recombination"/>
    <property type="evidence" value="ECO:0007669"/>
    <property type="project" value="UniProtKB-KW"/>
</dbReference>
<evidence type="ECO:0000256" key="2">
    <source>
        <dbReference type="ARBA" id="ARBA00011322"/>
    </source>
</evidence>
<feature type="domain" description="Calcineurin-like phosphoesterase" evidence="8">
    <location>
        <begin position="1"/>
        <end position="217"/>
    </location>
</feature>
<evidence type="ECO:0000256" key="7">
    <source>
        <dbReference type="RuleBase" id="RU363069"/>
    </source>
</evidence>
<evidence type="ECO:0000256" key="5">
    <source>
        <dbReference type="ARBA" id="ARBA00022801"/>
    </source>
</evidence>
<keyword evidence="5 7" id="KW-0378">Hydrolase</keyword>
<keyword evidence="4 7" id="KW-0540">Nuclease</keyword>
<comment type="similarity">
    <text evidence="1 7">Belongs to the SbcD family.</text>
</comment>
<comment type="subunit">
    <text evidence="2 7">Heterodimer of SbcC and SbcD.</text>
</comment>
<keyword evidence="7" id="KW-0233">DNA recombination</keyword>
<dbReference type="Pfam" id="PF00149">
    <property type="entry name" value="Metallophos"/>
    <property type="match status" value="1"/>
</dbReference>
<dbReference type="InterPro" id="IPR026843">
    <property type="entry name" value="SbcD_C"/>
</dbReference>
<dbReference type="GO" id="GO:0004519">
    <property type="term" value="F:endonuclease activity"/>
    <property type="evidence" value="ECO:0007669"/>
    <property type="project" value="UniProtKB-KW"/>
</dbReference>